<dbReference type="SUPFAM" id="SSF52096">
    <property type="entry name" value="ClpP/crotonase"/>
    <property type="match status" value="1"/>
</dbReference>
<dbReference type="InterPro" id="IPR029045">
    <property type="entry name" value="ClpP/crotonase-like_dom_sf"/>
</dbReference>
<keyword evidence="3" id="KW-1185">Reference proteome</keyword>
<dbReference type="RefSeq" id="WP_317831943.1">
    <property type="nucleotide sequence ID" value="NZ_CP136920.1"/>
</dbReference>
<name>A0AAQ3L767_9BACT</name>
<dbReference type="InterPro" id="IPR005151">
    <property type="entry name" value="Tail-specific_protease"/>
</dbReference>
<evidence type="ECO:0000313" key="2">
    <source>
        <dbReference type="EMBL" id="WOO39897.1"/>
    </source>
</evidence>
<sequence length="318" mass="34746">MRVFLALLLPGLVFGFELSEDLKPGNGTLFPKEFFPDLSKQAPERIFLEGMVKLYPGRVLDKAPESNGSKQTNDGFTEELPRGITYVRAYGFESARNLLTESLDVPALIWDFRYVVGDYENAISMLELLSDTKAPDDLLQTEGEYVVPRKSGSITKETQSREYPVIILVNHRTRGAIEAALDELQRSGHAMLVGTRTAGATGSYEPIPNSDGFWVIKGSVKARDGSSLLGVGLEPDVPVTVTPAEDFTGYQLIENGSSAQAILRSELPTLDPDAIDEEDAEDNGNGLKPVDHIMQRAVDIIIALQVLGKLPDEDGHAK</sequence>
<proteinExistence type="predicted"/>
<dbReference type="GO" id="GO:0006508">
    <property type="term" value="P:proteolysis"/>
    <property type="evidence" value="ECO:0007669"/>
    <property type="project" value="InterPro"/>
</dbReference>
<feature type="domain" description="Tail specific protease" evidence="1">
    <location>
        <begin position="86"/>
        <end position="239"/>
    </location>
</feature>
<evidence type="ECO:0000259" key="1">
    <source>
        <dbReference type="Pfam" id="PF03572"/>
    </source>
</evidence>
<evidence type="ECO:0000313" key="3">
    <source>
        <dbReference type="Proteomes" id="UP001304300"/>
    </source>
</evidence>
<dbReference type="GO" id="GO:0008236">
    <property type="term" value="F:serine-type peptidase activity"/>
    <property type="evidence" value="ECO:0007669"/>
    <property type="project" value="InterPro"/>
</dbReference>
<gene>
    <name evidence="2" type="ORF">RZN69_14825</name>
</gene>
<reference evidence="2 3" key="1">
    <citation type="submission" date="2023-10" db="EMBL/GenBank/DDBJ databases">
        <title>Rubellicoccus peritrichatus gen. nov., sp. nov., isolated from an algae of coral reef tank.</title>
        <authorList>
            <person name="Luo J."/>
        </authorList>
    </citation>
    <scope>NUCLEOTIDE SEQUENCE [LARGE SCALE GENOMIC DNA]</scope>
    <source>
        <strain evidence="2 3">CR14</strain>
    </source>
</reference>
<dbReference type="Pfam" id="PF03572">
    <property type="entry name" value="Peptidase_S41"/>
    <property type="match status" value="1"/>
</dbReference>
<dbReference type="KEGG" id="puo:RZN69_14825"/>
<dbReference type="Proteomes" id="UP001304300">
    <property type="component" value="Chromosome"/>
</dbReference>
<organism evidence="2 3">
    <name type="scientific">Rubellicoccus peritrichatus</name>
    <dbReference type="NCBI Taxonomy" id="3080537"/>
    <lineage>
        <taxon>Bacteria</taxon>
        <taxon>Pseudomonadati</taxon>
        <taxon>Verrucomicrobiota</taxon>
        <taxon>Opitutia</taxon>
        <taxon>Puniceicoccales</taxon>
        <taxon>Cerasicoccaceae</taxon>
        <taxon>Rubellicoccus</taxon>
    </lineage>
</organism>
<accession>A0AAQ3L767</accession>
<dbReference type="AlphaFoldDB" id="A0AAQ3L767"/>
<dbReference type="Gene3D" id="3.90.226.10">
    <property type="entry name" value="2-enoyl-CoA Hydratase, Chain A, domain 1"/>
    <property type="match status" value="1"/>
</dbReference>
<protein>
    <submittedName>
        <fullName evidence="2">S41 family peptidase</fullName>
    </submittedName>
</protein>
<dbReference type="EMBL" id="CP136920">
    <property type="protein sequence ID" value="WOO39897.1"/>
    <property type="molecule type" value="Genomic_DNA"/>
</dbReference>